<evidence type="ECO:0000256" key="1">
    <source>
        <dbReference type="SAM" id="Phobius"/>
    </source>
</evidence>
<organism evidence="2 3">
    <name type="scientific">Ruegeria intermedia</name>
    <dbReference type="NCBI Taxonomy" id="996115"/>
    <lineage>
        <taxon>Bacteria</taxon>
        <taxon>Pseudomonadati</taxon>
        <taxon>Pseudomonadota</taxon>
        <taxon>Alphaproteobacteria</taxon>
        <taxon>Rhodobacterales</taxon>
        <taxon>Roseobacteraceae</taxon>
        <taxon>Ruegeria</taxon>
    </lineage>
</organism>
<keyword evidence="1" id="KW-0812">Transmembrane</keyword>
<dbReference type="EMBL" id="FQVK01000031">
    <property type="protein sequence ID" value="SHF36712.1"/>
    <property type="molecule type" value="Genomic_DNA"/>
</dbReference>
<name>A0A1M5B3F1_9RHOB</name>
<evidence type="ECO:0000313" key="2">
    <source>
        <dbReference type="EMBL" id="SHF36712.1"/>
    </source>
</evidence>
<protein>
    <submittedName>
        <fullName evidence="2">Uncharacterized protein</fullName>
    </submittedName>
</protein>
<feature type="transmembrane region" description="Helical" evidence="1">
    <location>
        <begin position="38"/>
        <end position="61"/>
    </location>
</feature>
<evidence type="ECO:0000313" key="3">
    <source>
        <dbReference type="Proteomes" id="UP000325134"/>
    </source>
</evidence>
<sequence>MKKALAPILLFPTATVAHEGHGAASEAHWLTQPDHLTVILLGALVILPLVFRVAGLVVHLARTWEKIHE</sequence>
<keyword evidence="1" id="KW-0472">Membrane</keyword>
<reference evidence="2 3" key="1">
    <citation type="submission" date="2016-11" db="EMBL/GenBank/DDBJ databases">
        <authorList>
            <person name="Varghese N."/>
            <person name="Submissions S."/>
        </authorList>
    </citation>
    <scope>NUCLEOTIDE SEQUENCE [LARGE SCALE GENOMIC DNA]</scope>
    <source>
        <strain evidence="2 3">DSM 29341</strain>
    </source>
</reference>
<dbReference type="Proteomes" id="UP000325134">
    <property type="component" value="Unassembled WGS sequence"/>
</dbReference>
<dbReference type="RefSeq" id="WP_149777216.1">
    <property type="nucleotide sequence ID" value="NZ_FQVK01000031.1"/>
</dbReference>
<gene>
    <name evidence="2" type="ORF">SAMN05444279_13122</name>
</gene>
<proteinExistence type="predicted"/>
<keyword evidence="1" id="KW-1133">Transmembrane helix</keyword>
<accession>A0A1M5B3F1</accession>
<keyword evidence="3" id="KW-1185">Reference proteome</keyword>
<dbReference type="AlphaFoldDB" id="A0A1M5B3F1"/>